<dbReference type="Gene3D" id="4.10.240.10">
    <property type="entry name" value="Zn(2)-C6 fungal-type DNA-binding domain"/>
    <property type="match status" value="1"/>
</dbReference>
<gene>
    <name evidence="11" type="ORF">BFJ65_g1592</name>
</gene>
<dbReference type="InterPro" id="IPR036236">
    <property type="entry name" value="Znf_C2H2_sf"/>
</dbReference>
<proteinExistence type="predicted"/>
<feature type="domain" description="Zn(2)-C6 fungal-type" evidence="9">
    <location>
        <begin position="78"/>
        <end position="107"/>
    </location>
</feature>
<evidence type="ECO:0000256" key="5">
    <source>
        <dbReference type="ARBA" id="ARBA00023163"/>
    </source>
</evidence>
<organism evidence="11">
    <name type="scientific">Fusarium oxysporum f. sp. cepae</name>
    <dbReference type="NCBI Taxonomy" id="396571"/>
    <lineage>
        <taxon>Eukaryota</taxon>
        <taxon>Fungi</taxon>
        <taxon>Dikarya</taxon>
        <taxon>Ascomycota</taxon>
        <taxon>Pezizomycotina</taxon>
        <taxon>Sordariomycetes</taxon>
        <taxon>Hypocreomycetidae</taxon>
        <taxon>Hypocreales</taxon>
        <taxon>Nectriaceae</taxon>
        <taxon>Fusarium</taxon>
        <taxon>Fusarium oxysporum species complex</taxon>
    </lineage>
</organism>
<dbReference type="CDD" id="cd12148">
    <property type="entry name" value="fungal_TF_MHR"/>
    <property type="match status" value="1"/>
</dbReference>
<dbReference type="FunFam" id="3.30.160.60:FF:000446">
    <property type="entry name" value="Zinc finger protein"/>
    <property type="match status" value="1"/>
</dbReference>
<evidence type="ECO:0000313" key="11">
    <source>
        <dbReference type="EMBL" id="RKK29677.1"/>
    </source>
</evidence>
<sequence length="900" mass="101440">MTDPDNLTCRYCRRSFSREEHVQRHVRKHLGLRPYSCAVCSRQFARRDILKRHLNTHGLSTDQVQAFSISSLGHIPHACANCAKSKQKCDRASPCGRCRQRKLQCETPPDSHWGRSEPENVAVERLRVPSELISGYESGVHSTMETLGLGETQDMNRHRFEARPSQNPTPSSGLQTSDIVMDSPEAPRTHYLGLHADSNDGTTESESQVMPGGCRVSHTDHTAQRRAATEAELSAVTDDPANSWFYPFSVLDDTEDWLPRLSPWEYSVDPRLDTPPCDDSRSGTTKPQAHAEADHVSAPQVGLGSHSPTDLQESTNAEGLSTVTPTTPYGMVGRCGRASSQRPIYFPKLLLSDVDIIAAENYYHVPALSDETYQRMRLFFCSLHNTSSYSSEAQEFPDIDVLNSFMQLYFEYVNAQFPVLHLPTFQPSPKSWMLVLAVVAVGCSHSAIRNQHEFAVPLRDLLHQALVVKLLEGHCIDGDLVFGQTVLLHQLLMVFSGTTRASLKSQSMKSILVTVFQPFNSGDGSLFHRTRTPSSVEGSWAEWVEHESWNRLMYFTCYIECLQYVIWELSPVISSQDIRSPIPGDEARWGSATADQWDQETQRLHDSPSNFPLFDLLNKSTTVQETIERLQGSARLVAMTSVYVEEKRLLEERHSWLFCGLQSSAVGQGQQSTGTSTSDQLMRRQLDQKFELFEGQRDPYANTIPLALTHLKTYHLLSLLRRVPLRFLYMYFGWMTTRRGTQTAKEELSRVIMKDNQGARGALRHSAILFRIIRTQTTTTFFDPHSLLIASLYIRVYVELEDTLSKEISSNVGPSSSIGRPLRIDQDVEADSLHQWIRLGTRVPLHIAGVGILDGVESGTRVLKEAIRILERRTEWKVLNISMIKVLQQVIDGIPPTIDA</sequence>
<evidence type="ECO:0000259" key="10">
    <source>
        <dbReference type="PROSITE" id="PS50157"/>
    </source>
</evidence>
<dbReference type="SMART" id="SM00066">
    <property type="entry name" value="GAL4"/>
    <property type="match status" value="1"/>
</dbReference>
<evidence type="ECO:0000256" key="4">
    <source>
        <dbReference type="ARBA" id="ARBA00023015"/>
    </source>
</evidence>
<dbReference type="PROSITE" id="PS50048">
    <property type="entry name" value="ZN2_CY6_FUNGAL_2"/>
    <property type="match status" value="1"/>
</dbReference>
<dbReference type="GO" id="GO:0006351">
    <property type="term" value="P:DNA-templated transcription"/>
    <property type="evidence" value="ECO:0007669"/>
    <property type="project" value="InterPro"/>
</dbReference>
<dbReference type="PANTHER" id="PTHR47660">
    <property type="entry name" value="TRANSCRIPTION FACTOR WITH C2H2 AND ZN(2)-CYS(6) DNA BINDING DOMAIN (EUROFUNG)-RELATED-RELATED"/>
    <property type="match status" value="1"/>
</dbReference>
<dbReference type="Proteomes" id="UP000270866">
    <property type="component" value="Chromosome 1"/>
</dbReference>
<dbReference type="InterPro" id="IPR007219">
    <property type="entry name" value="XnlR_reg_dom"/>
</dbReference>
<dbReference type="EMBL" id="MRCU01000001">
    <property type="protein sequence ID" value="RKK29677.1"/>
    <property type="molecule type" value="Genomic_DNA"/>
</dbReference>
<dbReference type="GO" id="GO:0000981">
    <property type="term" value="F:DNA-binding transcription factor activity, RNA polymerase II-specific"/>
    <property type="evidence" value="ECO:0007669"/>
    <property type="project" value="InterPro"/>
</dbReference>
<dbReference type="SUPFAM" id="SSF57667">
    <property type="entry name" value="beta-beta-alpha zinc fingers"/>
    <property type="match status" value="1"/>
</dbReference>
<feature type="domain" description="C2H2-type" evidence="10">
    <location>
        <begin position="7"/>
        <end position="34"/>
    </location>
</feature>
<dbReference type="Pfam" id="PF00096">
    <property type="entry name" value="zf-C2H2"/>
    <property type="match status" value="1"/>
</dbReference>
<dbReference type="PROSITE" id="PS50157">
    <property type="entry name" value="ZINC_FINGER_C2H2_2"/>
    <property type="match status" value="2"/>
</dbReference>
<dbReference type="GO" id="GO:0008270">
    <property type="term" value="F:zinc ion binding"/>
    <property type="evidence" value="ECO:0007669"/>
    <property type="project" value="UniProtKB-KW"/>
</dbReference>
<keyword evidence="6" id="KW-0539">Nucleus</keyword>
<keyword evidence="3" id="KW-0862">Zinc</keyword>
<feature type="region of interest" description="Disordered" evidence="8">
    <location>
        <begin position="268"/>
        <end position="326"/>
    </location>
</feature>
<dbReference type="CDD" id="cd00067">
    <property type="entry name" value="GAL4"/>
    <property type="match status" value="1"/>
</dbReference>
<dbReference type="SMART" id="SM00355">
    <property type="entry name" value="ZnF_C2H2"/>
    <property type="match status" value="2"/>
</dbReference>
<dbReference type="Pfam" id="PF00172">
    <property type="entry name" value="Zn_clus"/>
    <property type="match status" value="1"/>
</dbReference>
<evidence type="ECO:0000256" key="2">
    <source>
        <dbReference type="ARBA" id="ARBA00022771"/>
    </source>
</evidence>
<dbReference type="PROSITE" id="PS00028">
    <property type="entry name" value="ZINC_FINGER_C2H2_1"/>
    <property type="match status" value="2"/>
</dbReference>
<keyword evidence="5" id="KW-0804">Transcription</keyword>
<dbReference type="AlphaFoldDB" id="A0A3L6P757"/>
<accession>A0A3L6P757</accession>
<reference evidence="11" key="1">
    <citation type="journal article" date="2018" name="Sci. Rep.">
        <title>Characterisation of pathogen-specific regions and novel effector candidates in Fusarium oxysporum f. sp. cepae.</title>
        <authorList>
            <person name="Armitage A.D."/>
            <person name="Taylor A."/>
            <person name="Sobczyk M.K."/>
            <person name="Baxter L."/>
            <person name="Greenfield B.P."/>
            <person name="Bates H.J."/>
            <person name="Wilson F."/>
            <person name="Jackson A.C."/>
            <person name="Ott S."/>
            <person name="Harrison R.J."/>
            <person name="Clarkson J.P."/>
        </authorList>
    </citation>
    <scope>NUCLEOTIDE SEQUENCE [LARGE SCALE GENOMIC DNA]</scope>
    <source>
        <strain evidence="11">FoC_Fus2</strain>
    </source>
</reference>
<dbReference type="SUPFAM" id="SSF57701">
    <property type="entry name" value="Zn2/Cys6 DNA-binding domain"/>
    <property type="match status" value="1"/>
</dbReference>
<dbReference type="PROSITE" id="PS00463">
    <property type="entry name" value="ZN2_CY6_FUNGAL_1"/>
    <property type="match status" value="1"/>
</dbReference>
<evidence type="ECO:0000256" key="1">
    <source>
        <dbReference type="ARBA" id="ARBA00022723"/>
    </source>
</evidence>
<keyword evidence="4" id="KW-0805">Transcription regulation</keyword>
<feature type="region of interest" description="Disordered" evidence="8">
    <location>
        <begin position="189"/>
        <end position="225"/>
    </location>
</feature>
<keyword evidence="2 7" id="KW-0863">Zinc-finger</keyword>
<dbReference type="Gene3D" id="3.30.160.60">
    <property type="entry name" value="Classic Zinc Finger"/>
    <property type="match status" value="2"/>
</dbReference>
<dbReference type="GO" id="GO:0003677">
    <property type="term" value="F:DNA binding"/>
    <property type="evidence" value="ECO:0007669"/>
    <property type="project" value="InterPro"/>
</dbReference>
<name>A0A3L6P757_FUSOX</name>
<feature type="compositionally biased region" description="Polar residues" evidence="8">
    <location>
        <begin position="306"/>
        <end position="326"/>
    </location>
</feature>
<dbReference type="InterPro" id="IPR001138">
    <property type="entry name" value="Zn2Cys6_DnaBD"/>
</dbReference>
<feature type="compositionally biased region" description="Polar residues" evidence="8">
    <location>
        <begin position="164"/>
        <end position="178"/>
    </location>
</feature>
<feature type="region of interest" description="Disordered" evidence="8">
    <location>
        <begin position="161"/>
        <end position="180"/>
    </location>
</feature>
<dbReference type="Pfam" id="PF04082">
    <property type="entry name" value="Fungal_trans"/>
    <property type="match status" value="1"/>
</dbReference>
<evidence type="ECO:0000256" key="8">
    <source>
        <dbReference type="SAM" id="MobiDB-lite"/>
    </source>
</evidence>
<evidence type="ECO:0000259" key="9">
    <source>
        <dbReference type="PROSITE" id="PS50048"/>
    </source>
</evidence>
<dbReference type="InterPro" id="IPR036864">
    <property type="entry name" value="Zn2-C6_fun-type_DNA-bd_sf"/>
</dbReference>
<evidence type="ECO:0000256" key="3">
    <source>
        <dbReference type="ARBA" id="ARBA00022833"/>
    </source>
</evidence>
<evidence type="ECO:0000256" key="6">
    <source>
        <dbReference type="ARBA" id="ARBA00023242"/>
    </source>
</evidence>
<comment type="caution">
    <text evidence="11">The sequence shown here is derived from an EMBL/GenBank/DDBJ whole genome shotgun (WGS) entry which is preliminary data.</text>
</comment>
<keyword evidence="1" id="KW-0479">Metal-binding</keyword>
<feature type="domain" description="C2H2-type" evidence="10">
    <location>
        <begin position="35"/>
        <end position="57"/>
    </location>
</feature>
<feature type="compositionally biased region" description="Polar residues" evidence="8">
    <location>
        <begin position="199"/>
        <end position="208"/>
    </location>
</feature>
<protein>
    <submittedName>
        <fullName evidence="11">Uncharacterized protein</fullName>
    </submittedName>
</protein>
<dbReference type="InterPro" id="IPR013087">
    <property type="entry name" value="Znf_C2H2_type"/>
</dbReference>
<evidence type="ECO:0000256" key="7">
    <source>
        <dbReference type="PROSITE-ProRule" id="PRU00042"/>
    </source>
</evidence>